<evidence type="ECO:0000256" key="11">
    <source>
        <dbReference type="PROSITE-ProRule" id="PRU00221"/>
    </source>
</evidence>
<dbReference type="PANTHER" id="PTHR23284">
    <property type="entry name" value="PROLACTIN REGULATORY ELEMENT BINDING PROTEIN"/>
    <property type="match status" value="1"/>
</dbReference>
<evidence type="ECO:0000256" key="2">
    <source>
        <dbReference type="ARBA" id="ARBA00022448"/>
    </source>
</evidence>
<dbReference type="GO" id="GO:0005085">
    <property type="term" value="F:guanyl-nucleotide exchange factor activity"/>
    <property type="evidence" value="ECO:0007669"/>
    <property type="project" value="InterPro"/>
</dbReference>
<dbReference type="Gene3D" id="2.130.10.10">
    <property type="entry name" value="YVTN repeat-like/Quinoprotein amine dehydrogenase"/>
    <property type="match status" value="1"/>
</dbReference>
<evidence type="ECO:0000256" key="1">
    <source>
        <dbReference type="ARBA" id="ARBA00004389"/>
    </source>
</evidence>
<feature type="repeat" description="WD" evidence="11">
    <location>
        <begin position="17"/>
        <end position="40"/>
    </location>
</feature>
<evidence type="ECO:0000313" key="14">
    <source>
        <dbReference type="Proteomes" id="UP001174909"/>
    </source>
</evidence>
<dbReference type="Proteomes" id="UP001174909">
    <property type="component" value="Unassembled WGS sequence"/>
</dbReference>
<keyword evidence="14" id="KW-1185">Reference proteome</keyword>
<evidence type="ECO:0000256" key="7">
    <source>
        <dbReference type="ARBA" id="ARBA00022892"/>
    </source>
</evidence>
<reference evidence="13" key="1">
    <citation type="submission" date="2023-03" db="EMBL/GenBank/DDBJ databases">
        <authorList>
            <person name="Steffen K."/>
            <person name="Cardenas P."/>
        </authorList>
    </citation>
    <scope>NUCLEOTIDE SEQUENCE</scope>
</reference>
<keyword evidence="6" id="KW-0256">Endoplasmic reticulum</keyword>
<proteinExistence type="predicted"/>
<gene>
    <name evidence="13" type="ORF">GBAR_LOCUS24874</name>
</gene>
<dbReference type="SMART" id="SM00320">
    <property type="entry name" value="WD40"/>
    <property type="match status" value="3"/>
</dbReference>
<dbReference type="InterPro" id="IPR045260">
    <property type="entry name" value="Sec12-like"/>
</dbReference>
<dbReference type="GO" id="GO:0005789">
    <property type="term" value="C:endoplasmic reticulum membrane"/>
    <property type="evidence" value="ECO:0007669"/>
    <property type="project" value="UniProtKB-SubCell"/>
</dbReference>
<evidence type="ECO:0000256" key="4">
    <source>
        <dbReference type="ARBA" id="ARBA00022692"/>
    </source>
</evidence>
<organism evidence="13 14">
    <name type="scientific">Geodia barretti</name>
    <name type="common">Barrett's horny sponge</name>
    <dbReference type="NCBI Taxonomy" id="519541"/>
    <lineage>
        <taxon>Eukaryota</taxon>
        <taxon>Metazoa</taxon>
        <taxon>Porifera</taxon>
        <taxon>Demospongiae</taxon>
        <taxon>Heteroscleromorpha</taxon>
        <taxon>Tetractinellida</taxon>
        <taxon>Astrophorina</taxon>
        <taxon>Geodiidae</taxon>
        <taxon>Geodia</taxon>
    </lineage>
</organism>
<evidence type="ECO:0000313" key="13">
    <source>
        <dbReference type="EMBL" id="CAI8044923.1"/>
    </source>
</evidence>
<keyword evidence="3 11" id="KW-0853">WD repeat</keyword>
<evidence type="ECO:0000256" key="12">
    <source>
        <dbReference type="SAM" id="Phobius"/>
    </source>
</evidence>
<dbReference type="InterPro" id="IPR001680">
    <property type="entry name" value="WD40_rpt"/>
</dbReference>
<dbReference type="EMBL" id="CASHTH010003434">
    <property type="protein sequence ID" value="CAI8044923.1"/>
    <property type="molecule type" value="Genomic_DNA"/>
</dbReference>
<dbReference type="GO" id="GO:0006888">
    <property type="term" value="P:endoplasmic reticulum to Golgi vesicle-mediated transport"/>
    <property type="evidence" value="ECO:0007669"/>
    <property type="project" value="TreeGrafter"/>
</dbReference>
<dbReference type="InterPro" id="IPR015943">
    <property type="entry name" value="WD40/YVTN_repeat-like_dom_sf"/>
</dbReference>
<dbReference type="AlphaFoldDB" id="A0AA35TBG3"/>
<dbReference type="PROSITE" id="PS50082">
    <property type="entry name" value="WD_REPEATS_2"/>
    <property type="match status" value="1"/>
</dbReference>
<protein>
    <submittedName>
        <fullName evidence="13">Prolactin regulatory element-binding protein</fullName>
    </submittedName>
</protein>
<feature type="transmembrane region" description="Helical" evidence="12">
    <location>
        <begin position="261"/>
        <end position="286"/>
    </location>
</feature>
<dbReference type="GO" id="GO:0003400">
    <property type="term" value="P:regulation of COPII vesicle coating"/>
    <property type="evidence" value="ECO:0007669"/>
    <property type="project" value="TreeGrafter"/>
</dbReference>
<dbReference type="GO" id="GO:0015031">
    <property type="term" value="P:protein transport"/>
    <property type="evidence" value="ECO:0007669"/>
    <property type="project" value="UniProtKB-KW"/>
</dbReference>
<evidence type="ECO:0000256" key="6">
    <source>
        <dbReference type="ARBA" id="ARBA00022824"/>
    </source>
</evidence>
<keyword evidence="4 12" id="KW-0812">Transmembrane</keyword>
<evidence type="ECO:0000256" key="10">
    <source>
        <dbReference type="ARBA" id="ARBA00023136"/>
    </source>
</evidence>
<keyword evidence="2" id="KW-0813">Transport</keyword>
<evidence type="ECO:0000256" key="9">
    <source>
        <dbReference type="ARBA" id="ARBA00022989"/>
    </source>
</evidence>
<evidence type="ECO:0000256" key="3">
    <source>
        <dbReference type="ARBA" id="ARBA00022574"/>
    </source>
</evidence>
<dbReference type="Pfam" id="PF00400">
    <property type="entry name" value="WD40"/>
    <property type="match status" value="1"/>
</dbReference>
<sequence>MTTRTQTDFSSECYQKTVAFSCHGDRVVTGGSDGIVRVWKYPSLDKVCELKGHENEIETLSCHPSKEQVVSMCRGGKGVVWDLVNEDQEHWFTWTPGQLHTRPSEAKPTYRFRACCFPPKKKESEEFQTSLYTLTIPMDTRSKMKRCYLVKWDAGAWIVDDEISTGTELLSALAIDTGGRYLGVGTISGSILVYSSDLKLISKVAAVHTVFVTGLLFLPLPAKKRVPSSGKQVSKQEKLVLISVSADRTCSATLVKHKSGIFCTFLSLSVHAIVSNFVIVTLVFLLQEDSHSFSCLSSCRFCCY</sequence>
<comment type="caution">
    <text evidence="13">The sequence shown here is derived from an EMBL/GenBank/DDBJ whole genome shotgun (WGS) entry which is preliminary data.</text>
</comment>
<dbReference type="SUPFAM" id="SSF50978">
    <property type="entry name" value="WD40 repeat-like"/>
    <property type="match status" value="1"/>
</dbReference>
<keyword evidence="9 12" id="KW-1133">Transmembrane helix</keyword>
<accession>A0AA35TBG3</accession>
<dbReference type="PANTHER" id="PTHR23284:SF0">
    <property type="entry name" value="PROLACTIN REGULATORY ELEMENT-BINDING PROTEIN"/>
    <property type="match status" value="1"/>
</dbReference>
<name>A0AA35TBG3_GEOBA</name>
<keyword evidence="8" id="KW-0653">Protein transport</keyword>
<comment type="subcellular location">
    <subcellularLocation>
        <location evidence="1">Endoplasmic reticulum membrane</location>
        <topology evidence="1">Single-pass membrane protein</topology>
    </subcellularLocation>
</comment>
<keyword evidence="10 12" id="KW-0472">Membrane</keyword>
<keyword evidence="7" id="KW-0931">ER-Golgi transport</keyword>
<evidence type="ECO:0000256" key="8">
    <source>
        <dbReference type="ARBA" id="ARBA00022927"/>
    </source>
</evidence>
<keyword evidence="5" id="KW-0677">Repeat</keyword>
<evidence type="ECO:0000256" key="5">
    <source>
        <dbReference type="ARBA" id="ARBA00022737"/>
    </source>
</evidence>
<dbReference type="InterPro" id="IPR036322">
    <property type="entry name" value="WD40_repeat_dom_sf"/>
</dbReference>